<proteinExistence type="predicted"/>
<reference evidence="3" key="1">
    <citation type="submission" date="2016-06" db="EMBL/GenBank/DDBJ databases">
        <title>Parallel loss of symbiosis genes in relatives of nitrogen-fixing non-legume Parasponia.</title>
        <authorList>
            <person name="Van Velzen R."/>
            <person name="Holmer R."/>
            <person name="Bu F."/>
            <person name="Rutten L."/>
            <person name="Van Zeijl A."/>
            <person name="Liu W."/>
            <person name="Santuari L."/>
            <person name="Cao Q."/>
            <person name="Sharma T."/>
            <person name="Shen D."/>
            <person name="Roswanjaya Y."/>
            <person name="Wardhani T."/>
            <person name="Kalhor M.S."/>
            <person name="Jansen J."/>
            <person name="Van den Hoogen J."/>
            <person name="Gungor B."/>
            <person name="Hartog M."/>
            <person name="Hontelez J."/>
            <person name="Verver J."/>
            <person name="Yang W.-C."/>
            <person name="Schijlen E."/>
            <person name="Repin R."/>
            <person name="Schilthuizen M."/>
            <person name="Schranz E."/>
            <person name="Heidstra R."/>
            <person name="Miyata K."/>
            <person name="Fedorova E."/>
            <person name="Kohlen W."/>
            <person name="Bisseling T."/>
            <person name="Smit S."/>
            <person name="Geurts R."/>
        </authorList>
    </citation>
    <scope>NUCLEOTIDE SEQUENCE [LARGE SCALE GENOMIC DNA]</scope>
    <source>
        <strain evidence="3">cv. RG33-2</strain>
    </source>
</reference>
<evidence type="ECO:0000313" key="3">
    <source>
        <dbReference type="Proteomes" id="UP000237000"/>
    </source>
</evidence>
<name>A0A2P5AJE9_TREOI</name>
<dbReference type="AlphaFoldDB" id="A0A2P5AJE9"/>
<gene>
    <name evidence="2" type="ORF">TorRG33x02_348900</name>
</gene>
<evidence type="ECO:0000256" key="1">
    <source>
        <dbReference type="SAM" id="MobiDB-lite"/>
    </source>
</evidence>
<organism evidence="2 3">
    <name type="scientific">Trema orientale</name>
    <name type="common">Charcoal tree</name>
    <name type="synonym">Celtis orientalis</name>
    <dbReference type="NCBI Taxonomy" id="63057"/>
    <lineage>
        <taxon>Eukaryota</taxon>
        <taxon>Viridiplantae</taxon>
        <taxon>Streptophyta</taxon>
        <taxon>Embryophyta</taxon>
        <taxon>Tracheophyta</taxon>
        <taxon>Spermatophyta</taxon>
        <taxon>Magnoliopsida</taxon>
        <taxon>eudicotyledons</taxon>
        <taxon>Gunneridae</taxon>
        <taxon>Pentapetalae</taxon>
        <taxon>rosids</taxon>
        <taxon>fabids</taxon>
        <taxon>Rosales</taxon>
        <taxon>Cannabaceae</taxon>
        <taxon>Trema</taxon>
    </lineage>
</organism>
<protein>
    <submittedName>
        <fullName evidence="2">Uncharacterized protein</fullName>
    </submittedName>
</protein>
<evidence type="ECO:0000313" key="2">
    <source>
        <dbReference type="EMBL" id="PON36668.1"/>
    </source>
</evidence>
<keyword evidence="3" id="KW-1185">Reference proteome</keyword>
<feature type="non-terminal residue" evidence="2">
    <location>
        <position position="1"/>
    </location>
</feature>
<accession>A0A2P5AJE9</accession>
<comment type="caution">
    <text evidence="2">The sequence shown here is derived from an EMBL/GenBank/DDBJ whole genome shotgun (WGS) entry which is preliminary data.</text>
</comment>
<feature type="region of interest" description="Disordered" evidence="1">
    <location>
        <begin position="27"/>
        <end position="49"/>
    </location>
</feature>
<dbReference type="Proteomes" id="UP000237000">
    <property type="component" value="Unassembled WGS sequence"/>
</dbReference>
<dbReference type="EMBL" id="JXTC01000820">
    <property type="protein sequence ID" value="PON36668.1"/>
    <property type="molecule type" value="Genomic_DNA"/>
</dbReference>
<dbReference type="InParanoid" id="A0A2P5AJE9"/>
<sequence>AGRCLGISAQQAGLGGPPYWAEIPKHRPALGAGPGQLRPSRWRSKECAN</sequence>